<sequence length="281" mass="32662">MLARKVSNPSLIAILLVTLIFLLWTAKWCNLVYSKPLIIPKPTSLDHKRIAIVTFITDQKSYIHLSLKNKDHYAKRHGYDLVVDYESHADRGTTWLKFDMIERLIEANQHDWIWWMDFDTLITNTTMKLEDIISETLANSTVPENVDFLVTDDCNGLNDGSFIVRSSPRSIKFLNRVRALHDSEQLNDNGLNDQEAMRDLLLSKAPVTKHVQRIPQWKINAFPPEIRCYDNSRRVWENGFFVIHFAGAWAHVKEDDPTGFLMRKYEPEIIWAPEPKKGTVD</sequence>
<dbReference type="Pfam" id="PF05637">
    <property type="entry name" value="Glyco_transf_34"/>
    <property type="match status" value="2"/>
</dbReference>
<dbReference type="GO" id="GO:0006487">
    <property type="term" value="P:protein N-linked glycosylation"/>
    <property type="evidence" value="ECO:0007669"/>
    <property type="project" value="TreeGrafter"/>
</dbReference>
<comment type="similarity">
    <text evidence="1">Belongs to the glycosyltransferase 34 family.</text>
</comment>
<proteinExistence type="inferred from homology"/>
<dbReference type="Proteomes" id="UP000250140">
    <property type="component" value="Unassembled WGS sequence"/>
</dbReference>
<dbReference type="GO" id="GO:0016757">
    <property type="term" value="F:glycosyltransferase activity"/>
    <property type="evidence" value="ECO:0007669"/>
    <property type="project" value="UniProtKB-KW"/>
</dbReference>
<evidence type="ECO:0000256" key="1">
    <source>
        <dbReference type="ARBA" id="ARBA00005664"/>
    </source>
</evidence>
<dbReference type="InterPro" id="IPR029044">
    <property type="entry name" value="Nucleotide-diphossugar_trans"/>
</dbReference>
<protein>
    <submittedName>
        <fullName evidence="4">Glycosyltransferase family 34 protein</fullName>
    </submittedName>
</protein>
<evidence type="ECO:0000256" key="3">
    <source>
        <dbReference type="ARBA" id="ARBA00022679"/>
    </source>
</evidence>
<dbReference type="Gene3D" id="3.90.550.10">
    <property type="entry name" value="Spore Coat Polysaccharide Biosynthesis Protein SpsA, Chain A"/>
    <property type="match status" value="1"/>
</dbReference>
<keyword evidence="5" id="KW-1185">Reference proteome</keyword>
<dbReference type="PANTHER" id="PTHR31306:SF5">
    <property type="entry name" value="ALPHA-1,6-MANNOSYLTRANSFERASE MNN10-RELATED"/>
    <property type="match status" value="1"/>
</dbReference>
<keyword evidence="2" id="KW-0328">Glycosyltransferase</keyword>
<dbReference type="PANTHER" id="PTHR31306">
    <property type="entry name" value="ALPHA-1,6-MANNOSYLTRANSFERASE MNN11-RELATED"/>
    <property type="match status" value="1"/>
</dbReference>
<dbReference type="GO" id="GO:0000139">
    <property type="term" value="C:Golgi membrane"/>
    <property type="evidence" value="ECO:0007669"/>
    <property type="project" value="TreeGrafter"/>
</dbReference>
<keyword evidence="3 4" id="KW-0808">Transferase</keyword>
<gene>
    <name evidence="4" type="ORF">AOQ84DRAFT_393658</name>
</gene>
<dbReference type="AlphaFoldDB" id="A0A8E2JL61"/>
<accession>A0A8E2JL61</accession>
<name>A0A8E2JL61_9PEZI</name>
<reference evidence="4 5" key="1">
    <citation type="journal article" date="2016" name="Nat. Commun.">
        <title>Ectomycorrhizal ecology is imprinted in the genome of the dominant symbiotic fungus Cenococcum geophilum.</title>
        <authorList>
            <consortium name="DOE Joint Genome Institute"/>
            <person name="Peter M."/>
            <person name="Kohler A."/>
            <person name="Ohm R.A."/>
            <person name="Kuo A."/>
            <person name="Krutzmann J."/>
            <person name="Morin E."/>
            <person name="Arend M."/>
            <person name="Barry K.W."/>
            <person name="Binder M."/>
            <person name="Choi C."/>
            <person name="Clum A."/>
            <person name="Copeland A."/>
            <person name="Grisel N."/>
            <person name="Haridas S."/>
            <person name="Kipfer T."/>
            <person name="LaButti K."/>
            <person name="Lindquist E."/>
            <person name="Lipzen A."/>
            <person name="Maire R."/>
            <person name="Meier B."/>
            <person name="Mihaltcheva S."/>
            <person name="Molinier V."/>
            <person name="Murat C."/>
            <person name="Poggeler S."/>
            <person name="Quandt C.A."/>
            <person name="Sperisen C."/>
            <person name="Tritt A."/>
            <person name="Tisserant E."/>
            <person name="Crous P.W."/>
            <person name="Henrissat B."/>
            <person name="Nehls U."/>
            <person name="Egli S."/>
            <person name="Spatafora J.W."/>
            <person name="Grigoriev I.V."/>
            <person name="Martin F.M."/>
        </authorList>
    </citation>
    <scope>NUCLEOTIDE SEQUENCE [LARGE SCALE GENOMIC DNA]</scope>
    <source>
        <strain evidence="4 5">CBS 207.34</strain>
    </source>
</reference>
<evidence type="ECO:0000313" key="5">
    <source>
        <dbReference type="Proteomes" id="UP000250140"/>
    </source>
</evidence>
<dbReference type="EMBL" id="KV751131">
    <property type="protein sequence ID" value="OCL01445.1"/>
    <property type="molecule type" value="Genomic_DNA"/>
</dbReference>
<dbReference type="OrthoDB" id="205108at2759"/>
<evidence type="ECO:0000256" key="2">
    <source>
        <dbReference type="ARBA" id="ARBA00022676"/>
    </source>
</evidence>
<dbReference type="InterPro" id="IPR008630">
    <property type="entry name" value="Glyco_trans_34"/>
</dbReference>
<evidence type="ECO:0000313" key="4">
    <source>
        <dbReference type="EMBL" id="OCL01445.1"/>
    </source>
</evidence>
<organism evidence="4 5">
    <name type="scientific">Glonium stellatum</name>
    <dbReference type="NCBI Taxonomy" id="574774"/>
    <lineage>
        <taxon>Eukaryota</taxon>
        <taxon>Fungi</taxon>
        <taxon>Dikarya</taxon>
        <taxon>Ascomycota</taxon>
        <taxon>Pezizomycotina</taxon>
        <taxon>Dothideomycetes</taxon>
        <taxon>Pleosporomycetidae</taxon>
        <taxon>Gloniales</taxon>
        <taxon>Gloniaceae</taxon>
        <taxon>Glonium</taxon>
    </lineage>
</organism>